<comment type="caution">
    <text evidence="1">The sequence shown here is derived from an EMBL/GenBank/DDBJ whole genome shotgun (WGS) entry which is preliminary data.</text>
</comment>
<dbReference type="EMBL" id="NWUF01000001">
    <property type="protein sequence ID" value="PCE44206.1"/>
    <property type="molecule type" value="Genomic_DNA"/>
</dbReference>
<evidence type="ECO:0000313" key="2">
    <source>
        <dbReference type="Proteomes" id="UP000218934"/>
    </source>
</evidence>
<gene>
    <name evidence="1" type="ORF">COO09_00800</name>
</gene>
<name>A0A2A4G2F3_9SPHN</name>
<dbReference type="Gene3D" id="3.40.50.150">
    <property type="entry name" value="Vaccinia Virus protein VP39"/>
    <property type="match status" value="1"/>
</dbReference>
<dbReference type="InterPro" id="IPR027555">
    <property type="entry name" value="Mo5U34_MeTrfas-like"/>
</dbReference>
<accession>A0A2A4G2F3</accession>
<evidence type="ECO:0000313" key="1">
    <source>
        <dbReference type="EMBL" id="PCE44206.1"/>
    </source>
</evidence>
<dbReference type="SUPFAM" id="SSF53335">
    <property type="entry name" value="S-adenosyl-L-methionine-dependent methyltransferases"/>
    <property type="match status" value="1"/>
</dbReference>
<proteinExistence type="predicted"/>
<protein>
    <submittedName>
        <fullName evidence="1">DUF1698 domain-containing protein</fullName>
    </submittedName>
</protein>
<organism evidence="1 2">
    <name type="scientific">Rhizorhabdus dicambivorans</name>
    <dbReference type="NCBI Taxonomy" id="1850238"/>
    <lineage>
        <taxon>Bacteria</taxon>
        <taxon>Pseudomonadati</taxon>
        <taxon>Pseudomonadota</taxon>
        <taxon>Alphaproteobacteria</taxon>
        <taxon>Sphingomonadales</taxon>
        <taxon>Sphingomonadaceae</taxon>
        <taxon>Rhizorhabdus</taxon>
    </lineage>
</organism>
<sequence length="286" mass="31999">MTGERGRFMRSVRSGELDPMTPEEQQLRILAPVKGNWFHSFEAMPGLWTAGHKSREVMEFELEHWRFPADLTGKTVLDIGCADGGFSVAALQRGARSVLAVDEQVTTGMRHFNAVRPYPEIEFRQVGLFSDAFMALPKFDFIIFAGVLYHVHDMLEALKRVRSKAAGTVMLETVYNQTLGAWPPAAIFYEKDEFHNDPTNWWAPNFACLEAMLRVAGFDFERTLPAGPETGLTEGRAAYLLTPSSEGLFGSITESATGSHSMLEEAHQLIDRLRAENAELKARLKS</sequence>
<dbReference type="CDD" id="cd02440">
    <property type="entry name" value="AdoMet_MTases"/>
    <property type="match status" value="1"/>
</dbReference>
<dbReference type="KEGG" id="rdi:CMV14_11415"/>
<dbReference type="Proteomes" id="UP000218934">
    <property type="component" value="Unassembled WGS sequence"/>
</dbReference>
<dbReference type="InterPro" id="IPR029063">
    <property type="entry name" value="SAM-dependent_MTases_sf"/>
</dbReference>
<dbReference type="Pfam" id="PF08003">
    <property type="entry name" value="Methyltransf_9"/>
    <property type="match status" value="1"/>
</dbReference>
<keyword evidence="2" id="KW-1185">Reference proteome</keyword>
<reference evidence="1 2" key="1">
    <citation type="submission" date="2017-09" db="EMBL/GenBank/DDBJ databases">
        <title>The Catabolism of 3,6-Dichlorosalicylic acid is Initiated by the Cytochrome P450 Monooxygenase DsmABC in Rhizorhabdus dicambivorans Ndbn-20.</title>
        <authorList>
            <person name="Na L."/>
        </authorList>
    </citation>
    <scope>NUCLEOTIDE SEQUENCE [LARGE SCALE GENOMIC DNA]</scope>
    <source>
        <strain evidence="1 2">Ndbn-20m</strain>
    </source>
</reference>
<dbReference type="AlphaFoldDB" id="A0A2A4G2F3"/>